<organism evidence="1 2">
    <name type="scientific">Candidatus Iainarchaeum sp</name>
    <dbReference type="NCBI Taxonomy" id="3101447"/>
    <lineage>
        <taxon>Archaea</taxon>
        <taxon>Candidatus Iainarchaeota</taxon>
        <taxon>Candidatus Iainarchaeia</taxon>
        <taxon>Candidatus Iainarchaeales</taxon>
        <taxon>Candidatus Iainarchaeaceae</taxon>
        <taxon>Candidatus Iainarchaeum</taxon>
    </lineage>
</organism>
<dbReference type="InterPro" id="IPR011989">
    <property type="entry name" value="ARM-like"/>
</dbReference>
<dbReference type="InterPro" id="IPR016024">
    <property type="entry name" value="ARM-type_fold"/>
</dbReference>
<dbReference type="AlphaFoldDB" id="A0A7J4J1H0"/>
<dbReference type="Gene3D" id="1.25.10.10">
    <property type="entry name" value="Leucine-rich Repeat Variant"/>
    <property type="match status" value="1"/>
</dbReference>
<dbReference type="SUPFAM" id="SSF48371">
    <property type="entry name" value="ARM repeat"/>
    <property type="match status" value="1"/>
</dbReference>
<protein>
    <submittedName>
        <fullName evidence="1">Uncharacterized protein</fullName>
    </submittedName>
</protein>
<gene>
    <name evidence="1" type="ORF">HA254_06730</name>
</gene>
<evidence type="ECO:0000313" key="2">
    <source>
        <dbReference type="Proteomes" id="UP000565078"/>
    </source>
</evidence>
<dbReference type="EMBL" id="DUGC01000108">
    <property type="protein sequence ID" value="HIH10329.1"/>
    <property type="molecule type" value="Genomic_DNA"/>
</dbReference>
<dbReference type="Proteomes" id="UP000565078">
    <property type="component" value="Unassembled WGS sequence"/>
</dbReference>
<reference evidence="2" key="1">
    <citation type="journal article" date="2020" name="bioRxiv">
        <title>A rank-normalized archaeal taxonomy based on genome phylogeny resolves widespread incomplete and uneven classifications.</title>
        <authorList>
            <person name="Rinke C."/>
            <person name="Chuvochina M."/>
            <person name="Mussig A.J."/>
            <person name="Chaumeil P.-A."/>
            <person name="Waite D.W."/>
            <person name="Whitman W.B."/>
            <person name="Parks D.H."/>
            <person name="Hugenholtz P."/>
        </authorList>
    </citation>
    <scope>NUCLEOTIDE SEQUENCE [LARGE SCALE GENOMIC DNA]</scope>
</reference>
<proteinExistence type="predicted"/>
<evidence type="ECO:0000313" key="1">
    <source>
        <dbReference type="EMBL" id="HIH10329.1"/>
    </source>
</evidence>
<name>A0A7J4J1H0_9ARCH</name>
<comment type="caution">
    <text evidence="1">The sequence shown here is derived from an EMBL/GenBank/DDBJ whole genome shotgun (WGS) entry which is preliminary data.</text>
</comment>
<sequence>MPKYTQLNGVERIDPTGKLREYMKARSIEPQGTVEGTVNQVLEKLASETQNYRDGQYRDELLSSCSVILNGLQKIKDPVKLYRNLAAAFERRGSCIFTNTVKNAFRRLQRDAMKKANAGQIKAEEIIRAIESARNSYVRTILAAQLPRKYLESLLGRKDSAGIYRGTVAELISRRDLTAQELKALLHHPDYDIRRNAAYAATVRAGASVAAISKLLRSNTPGVSQGAKAAIWEGMNPSLQVMQGPSKYPNREIRYFAAQGAKKRQEHRRITGKSTLKFNHGLRVHRSDEIKRLTGALRR</sequence>
<accession>A0A7J4J1H0</accession>